<dbReference type="Proteomes" id="UP000324222">
    <property type="component" value="Unassembled WGS sequence"/>
</dbReference>
<gene>
    <name evidence="1" type="ORF">E2C01_035701</name>
</gene>
<sequence length="70" mass="8105">MESESERNVQELVAPRDDVMAVERRWLRCITRPPARAGVGHLIKRQLKLRSWGCDFVDCKMTTLLTSYKG</sequence>
<reference evidence="1 2" key="1">
    <citation type="submission" date="2019-05" db="EMBL/GenBank/DDBJ databases">
        <title>Another draft genome of Portunus trituberculatus and its Hox gene families provides insights of decapod evolution.</title>
        <authorList>
            <person name="Jeong J.-H."/>
            <person name="Song I."/>
            <person name="Kim S."/>
            <person name="Choi T."/>
            <person name="Kim D."/>
            <person name="Ryu S."/>
            <person name="Kim W."/>
        </authorList>
    </citation>
    <scope>NUCLEOTIDE SEQUENCE [LARGE SCALE GENOMIC DNA]</scope>
    <source>
        <tissue evidence="1">Muscle</tissue>
    </source>
</reference>
<organism evidence="1 2">
    <name type="scientific">Portunus trituberculatus</name>
    <name type="common">Swimming crab</name>
    <name type="synonym">Neptunus trituberculatus</name>
    <dbReference type="NCBI Taxonomy" id="210409"/>
    <lineage>
        <taxon>Eukaryota</taxon>
        <taxon>Metazoa</taxon>
        <taxon>Ecdysozoa</taxon>
        <taxon>Arthropoda</taxon>
        <taxon>Crustacea</taxon>
        <taxon>Multicrustacea</taxon>
        <taxon>Malacostraca</taxon>
        <taxon>Eumalacostraca</taxon>
        <taxon>Eucarida</taxon>
        <taxon>Decapoda</taxon>
        <taxon>Pleocyemata</taxon>
        <taxon>Brachyura</taxon>
        <taxon>Eubrachyura</taxon>
        <taxon>Portunoidea</taxon>
        <taxon>Portunidae</taxon>
        <taxon>Portuninae</taxon>
        <taxon>Portunus</taxon>
    </lineage>
</organism>
<comment type="caution">
    <text evidence="1">The sequence shown here is derived from an EMBL/GenBank/DDBJ whole genome shotgun (WGS) entry which is preliminary data.</text>
</comment>
<evidence type="ECO:0000313" key="2">
    <source>
        <dbReference type="Proteomes" id="UP000324222"/>
    </source>
</evidence>
<keyword evidence="2" id="KW-1185">Reference proteome</keyword>
<accession>A0A5B7F953</accession>
<dbReference type="EMBL" id="VSRR010005305">
    <property type="protein sequence ID" value="MPC42087.1"/>
    <property type="molecule type" value="Genomic_DNA"/>
</dbReference>
<dbReference type="AlphaFoldDB" id="A0A5B7F953"/>
<proteinExistence type="predicted"/>
<name>A0A5B7F953_PORTR</name>
<evidence type="ECO:0000313" key="1">
    <source>
        <dbReference type="EMBL" id="MPC42087.1"/>
    </source>
</evidence>
<protein>
    <submittedName>
        <fullName evidence="1">Uncharacterized protein</fullName>
    </submittedName>
</protein>